<dbReference type="Pfam" id="PF24366">
    <property type="entry name" value="DUF7522"/>
    <property type="match status" value="1"/>
</dbReference>
<dbReference type="EMBL" id="AOIU01000034">
    <property type="protein sequence ID" value="ELZ23197.1"/>
    <property type="molecule type" value="Genomic_DNA"/>
</dbReference>
<accession>M0CLE9</accession>
<proteinExistence type="predicted"/>
<dbReference type="InterPro" id="IPR055944">
    <property type="entry name" value="DUF7522"/>
</dbReference>
<dbReference type="AlphaFoldDB" id="M0CLE9"/>
<comment type="caution">
    <text evidence="1">The sequence shown here is derived from an EMBL/GenBank/DDBJ whole genome shotgun (WGS) entry which is preliminary data.</text>
</comment>
<protein>
    <submittedName>
        <fullName evidence="1">Uncharacterized protein</fullName>
    </submittedName>
</protein>
<evidence type="ECO:0000313" key="1">
    <source>
        <dbReference type="EMBL" id="ELZ23197.1"/>
    </source>
</evidence>
<sequence>MAAHFPSNVSVTKYQGLVECLRGRVGESLLTVTRFTDEESEFLYGEEWFERFVAEVDTRSPEKMHQDAVYNLRQAEVSGKLYGSRVRSEVRITEDRIGIALYPGDSVGFHVLLDDEASVDVPGLVDEALAELGESA</sequence>
<name>M0CLE9_9EURY</name>
<gene>
    <name evidence="1" type="ORF">C475_16149</name>
</gene>
<evidence type="ECO:0000313" key="2">
    <source>
        <dbReference type="Proteomes" id="UP000011626"/>
    </source>
</evidence>
<dbReference type="STRING" id="797114.C475_16149"/>
<reference evidence="1 2" key="1">
    <citation type="journal article" date="2014" name="PLoS Genet.">
        <title>Phylogenetically driven sequencing of extremely halophilic archaea reveals strategies for static and dynamic osmo-response.</title>
        <authorList>
            <person name="Becker E.A."/>
            <person name="Seitzer P.M."/>
            <person name="Tritt A."/>
            <person name="Larsen D."/>
            <person name="Krusor M."/>
            <person name="Yao A.I."/>
            <person name="Wu D."/>
            <person name="Madern D."/>
            <person name="Eisen J.A."/>
            <person name="Darling A.E."/>
            <person name="Facciotti M.T."/>
        </authorList>
    </citation>
    <scope>NUCLEOTIDE SEQUENCE [LARGE SCALE GENOMIC DNA]</scope>
    <source>
        <strain evidence="1 2">2-9-1</strain>
    </source>
</reference>
<dbReference type="Proteomes" id="UP000011626">
    <property type="component" value="Unassembled WGS sequence"/>
</dbReference>
<keyword evidence="2" id="KW-1185">Reference proteome</keyword>
<organism evidence="1 2">
    <name type="scientific">Halosimplex carlsbadense 2-9-1</name>
    <dbReference type="NCBI Taxonomy" id="797114"/>
    <lineage>
        <taxon>Archaea</taxon>
        <taxon>Methanobacteriati</taxon>
        <taxon>Methanobacteriota</taxon>
        <taxon>Stenosarchaea group</taxon>
        <taxon>Halobacteria</taxon>
        <taxon>Halobacteriales</taxon>
        <taxon>Haloarculaceae</taxon>
        <taxon>Halosimplex</taxon>
    </lineage>
</organism>